<reference evidence="1" key="1">
    <citation type="submission" date="2023-11" db="EMBL/GenBank/DDBJ databases">
        <title>Identification and selenium tolerance of Delftia acidovorans R3-25.</title>
        <authorList>
            <person name="Zhang S."/>
            <person name="Liu Y."/>
            <person name="Guo Y."/>
        </authorList>
    </citation>
    <scope>NUCLEOTIDE SEQUENCE</scope>
    <source>
        <strain evidence="1">R3-25</strain>
    </source>
</reference>
<dbReference type="AlphaFoldDB" id="A0AAJ2R1C9"/>
<proteinExistence type="predicted"/>
<dbReference type="RefSeq" id="WP_319075633.1">
    <property type="nucleotide sequence ID" value="NZ_JAWWMZ010000010.1"/>
</dbReference>
<comment type="caution">
    <text evidence="1">The sequence shown here is derived from an EMBL/GenBank/DDBJ whole genome shotgun (WGS) entry which is preliminary data.</text>
</comment>
<evidence type="ECO:0000313" key="2">
    <source>
        <dbReference type="Proteomes" id="UP001287445"/>
    </source>
</evidence>
<name>A0AAJ2R1C9_DELAC</name>
<protein>
    <submittedName>
        <fullName evidence="1">Uncharacterized protein</fullName>
    </submittedName>
</protein>
<dbReference type="Proteomes" id="UP001287445">
    <property type="component" value="Unassembled WGS sequence"/>
</dbReference>
<organism evidence="1 2">
    <name type="scientific">Delftia acidovorans</name>
    <name type="common">Pseudomonas acidovorans</name>
    <name type="synonym">Comamonas acidovorans</name>
    <dbReference type="NCBI Taxonomy" id="80866"/>
    <lineage>
        <taxon>Bacteria</taxon>
        <taxon>Pseudomonadati</taxon>
        <taxon>Pseudomonadota</taxon>
        <taxon>Betaproteobacteria</taxon>
        <taxon>Burkholderiales</taxon>
        <taxon>Comamonadaceae</taxon>
        <taxon>Delftia</taxon>
    </lineage>
</organism>
<dbReference type="EMBL" id="JAWWMZ010000010">
    <property type="protein sequence ID" value="MDX4956225.1"/>
    <property type="molecule type" value="Genomic_DNA"/>
</dbReference>
<evidence type="ECO:0000313" key="1">
    <source>
        <dbReference type="EMBL" id="MDX4956225.1"/>
    </source>
</evidence>
<sequence length="392" mass="39390">MIYTFDSTQAGAPVLSGTAGALATVLKVCLVDGFGASAVVSLVVTAGIAKATFAASHPYRVGSVSRIAGATPSALNGDKTILSVTTNSVTFAAAGVPDGAATGTITSRAAPAGWQDLFPGAQANVLVLKPTAPEASGSVLRLDDTGTTTAKVLGYESMTDVSTGTGPFPMAAQAANYYWPKSDAASTAARRWMLFADERAFAIWISPHGSNQQHGVLFGFGDLASYKSGDAWACMLAGSSSVGVPTTTGAVAECLGYALGSTTAADLFVVRGYAGIGGAVQGKKISAYNTAAAYSGVTAYAANTIPYPNPADNSLRLSAVELLVGASGLRGQIPGVFHTPQVIGSEFQAGMVVEGEGAFAGRSLVCVRVGPPGGTTGVGVAFVDITGPWRAA</sequence>
<accession>A0AAJ2R1C9</accession>
<gene>
    <name evidence="1" type="ORF">SGN30_22655</name>
</gene>